<evidence type="ECO:0000256" key="10">
    <source>
        <dbReference type="RuleBase" id="RU000578"/>
    </source>
</evidence>
<gene>
    <name evidence="9" type="primary">recF</name>
    <name evidence="12" type="ORF">Athens101428_621</name>
</gene>
<dbReference type="Gene3D" id="3.40.50.300">
    <property type="entry name" value="P-loop containing nucleotide triphosphate hydrolases"/>
    <property type="match status" value="1"/>
</dbReference>
<dbReference type="Gene3D" id="1.20.1050.90">
    <property type="entry name" value="RecF/RecN/SMC, N-terminal domain"/>
    <property type="match status" value="1"/>
</dbReference>
<keyword evidence="4 9" id="KW-0963">Cytoplasm</keyword>
<dbReference type="GO" id="GO:0006302">
    <property type="term" value="P:double-strand break repair"/>
    <property type="evidence" value="ECO:0007669"/>
    <property type="project" value="TreeGrafter"/>
</dbReference>
<feature type="domain" description="RecF/RecN/SMC N-terminal" evidence="11">
    <location>
        <begin position="1"/>
        <end position="329"/>
    </location>
</feature>
<evidence type="ECO:0000313" key="13">
    <source>
        <dbReference type="Proteomes" id="UP000316495"/>
    </source>
</evidence>
<dbReference type="InterPro" id="IPR027417">
    <property type="entry name" value="P-loop_NTPase"/>
</dbReference>
<dbReference type="InterPro" id="IPR001238">
    <property type="entry name" value="DNA-binding_RecF"/>
</dbReference>
<keyword evidence="9 10" id="KW-0234">DNA repair</keyword>
<dbReference type="GO" id="GO:0009432">
    <property type="term" value="P:SOS response"/>
    <property type="evidence" value="ECO:0007669"/>
    <property type="project" value="UniProtKB-UniRule"/>
</dbReference>
<dbReference type="AlphaFoldDB" id="A0A554LL57"/>
<evidence type="ECO:0000256" key="6">
    <source>
        <dbReference type="ARBA" id="ARBA00022741"/>
    </source>
</evidence>
<evidence type="ECO:0000256" key="2">
    <source>
        <dbReference type="ARBA" id="ARBA00008016"/>
    </source>
</evidence>
<feature type="binding site" evidence="9">
    <location>
        <begin position="28"/>
        <end position="35"/>
    </location>
    <ligand>
        <name>ATP</name>
        <dbReference type="ChEBI" id="CHEBI:30616"/>
    </ligand>
</feature>
<protein>
    <recommendedName>
        <fullName evidence="3 9">DNA replication and repair protein RecF</fullName>
    </recommendedName>
</protein>
<dbReference type="InterPro" id="IPR003395">
    <property type="entry name" value="RecF/RecN/SMC_N"/>
</dbReference>
<comment type="subcellular location">
    <subcellularLocation>
        <location evidence="1 9 10">Cytoplasm</location>
    </subcellularLocation>
</comment>
<evidence type="ECO:0000256" key="8">
    <source>
        <dbReference type="ARBA" id="ARBA00023125"/>
    </source>
</evidence>
<accession>A0A554LL57</accession>
<dbReference type="Pfam" id="PF02463">
    <property type="entry name" value="SMC_N"/>
    <property type="match status" value="1"/>
</dbReference>
<keyword evidence="9 10" id="KW-0227">DNA damage</keyword>
<organism evidence="12 13">
    <name type="scientific">Candidatus Berkelbacteria bacterium Athens1014_28</name>
    <dbReference type="NCBI Taxonomy" id="2017145"/>
    <lineage>
        <taxon>Bacteria</taxon>
        <taxon>Candidatus Berkelbacteria</taxon>
    </lineage>
</organism>
<evidence type="ECO:0000256" key="3">
    <source>
        <dbReference type="ARBA" id="ARBA00020170"/>
    </source>
</evidence>
<name>A0A554LL57_9BACT</name>
<dbReference type="GO" id="GO:0006260">
    <property type="term" value="P:DNA replication"/>
    <property type="evidence" value="ECO:0007669"/>
    <property type="project" value="UniProtKB-UniRule"/>
</dbReference>
<dbReference type="GO" id="GO:0005737">
    <property type="term" value="C:cytoplasm"/>
    <property type="evidence" value="ECO:0007669"/>
    <property type="project" value="UniProtKB-SubCell"/>
</dbReference>
<dbReference type="PROSITE" id="PS00617">
    <property type="entry name" value="RECF_1"/>
    <property type="match status" value="1"/>
</dbReference>
<evidence type="ECO:0000259" key="11">
    <source>
        <dbReference type="Pfam" id="PF02463"/>
    </source>
</evidence>
<dbReference type="NCBIfam" id="TIGR00611">
    <property type="entry name" value="recf"/>
    <property type="match status" value="1"/>
</dbReference>
<evidence type="ECO:0000256" key="5">
    <source>
        <dbReference type="ARBA" id="ARBA00022705"/>
    </source>
</evidence>
<comment type="caution">
    <text evidence="12">The sequence shown here is derived from an EMBL/GenBank/DDBJ whole genome shotgun (WGS) entry which is preliminary data.</text>
</comment>
<keyword evidence="6 9" id="KW-0547">Nucleotide-binding</keyword>
<evidence type="ECO:0000256" key="4">
    <source>
        <dbReference type="ARBA" id="ARBA00022490"/>
    </source>
</evidence>
<keyword evidence="7 9" id="KW-0067">ATP-binding</keyword>
<dbReference type="EMBL" id="VMGN01000038">
    <property type="protein sequence ID" value="TSC93601.1"/>
    <property type="molecule type" value="Genomic_DNA"/>
</dbReference>
<comment type="similarity">
    <text evidence="2 9 10">Belongs to the RecF family.</text>
</comment>
<comment type="function">
    <text evidence="9 10">The RecF protein is involved in DNA metabolism; it is required for DNA replication and normal SOS inducibility. RecF binds preferentially to single-stranded, linear DNA. It also seems to bind ATP.</text>
</comment>
<dbReference type="GO" id="GO:0000731">
    <property type="term" value="P:DNA synthesis involved in DNA repair"/>
    <property type="evidence" value="ECO:0007669"/>
    <property type="project" value="TreeGrafter"/>
</dbReference>
<evidence type="ECO:0000313" key="12">
    <source>
        <dbReference type="EMBL" id="TSC93601.1"/>
    </source>
</evidence>
<dbReference type="Proteomes" id="UP000316495">
    <property type="component" value="Unassembled WGS sequence"/>
</dbReference>
<dbReference type="HAMAP" id="MF_00365">
    <property type="entry name" value="RecF"/>
    <property type="match status" value="1"/>
</dbReference>
<evidence type="ECO:0000256" key="9">
    <source>
        <dbReference type="HAMAP-Rule" id="MF_00365"/>
    </source>
</evidence>
<evidence type="ECO:0000256" key="7">
    <source>
        <dbReference type="ARBA" id="ARBA00022840"/>
    </source>
</evidence>
<sequence length="342" mass="39552">MLQKLTLVNFRNHKKFELELGEITVLVGKNAVGKTNILESIVVLSCGRSFRGDNRLELVNFEADFTRIVGDDLELFIQKTPRFLFQVKERGIKRKPTDFIGILESVIFSPESLQIITGEPKERRRFLDILISQKDHKYLSALMEYRKVLAQRNRLLKLISESRAAELELDFWDERLAESAEIISAKRKEVVEFFNQKLSDKYQTISGQKNAKLSVAYLSRHQSNLLDYMKQRRQIEIAAGVSLFGPHRDDLLFLLNQKEAGRFASRGELRSIILALKAVELQFLENEKKPVLLLDDIFSELDAERREHLYKIIKNHQTIITTTDQEHLSGEILKKAKVVEIG</sequence>
<keyword evidence="9 10" id="KW-0742">SOS response</keyword>
<dbReference type="InterPro" id="IPR018078">
    <property type="entry name" value="DNA-binding_RecF_CS"/>
</dbReference>
<dbReference type="GO" id="GO:0003697">
    <property type="term" value="F:single-stranded DNA binding"/>
    <property type="evidence" value="ECO:0007669"/>
    <property type="project" value="UniProtKB-UniRule"/>
</dbReference>
<dbReference type="PROSITE" id="PS00618">
    <property type="entry name" value="RECF_2"/>
    <property type="match status" value="1"/>
</dbReference>
<dbReference type="PANTHER" id="PTHR32182">
    <property type="entry name" value="DNA REPLICATION AND REPAIR PROTEIN RECF"/>
    <property type="match status" value="1"/>
</dbReference>
<evidence type="ECO:0000256" key="1">
    <source>
        <dbReference type="ARBA" id="ARBA00004496"/>
    </source>
</evidence>
<reference evidence="12 13" key="1">
    <citation type="submission" date="2017-07" db="EMBL/GenBank/DDBJ databases">
        <title>Mechanisms for carbon and nitrogen cycling indicate functional differentiation within the Candidate Phyla Radiation.</title>
        <authorList>
            <person name="Danczak R.E."/>
            <person name="Johnston M.D."/>
            <person name="Kenah C."/>
            <person name="Slattery M."/>
            <person name="Wrighton K.C."/>
            <person name="Wilkins M.J."/>
        </authorList>
    </citation>
    <scope>NUCLEOTIDE SEQUENCE [LARGE SCALE GENOMIC DNA]</scope>
    <source>
        <strain evidence="12">Athens1014_28</strain>
    </source>
</reference>
<dbReference type="PANTHER" id="PTHR32182:SF0">
    <property type="entry name" value="DNA REPLICATION AND REPAIR PROTEIN RECF"/>
    <property type="match status" value="1"/>
</dbReference>
<proteinExistence type="inferred from homology"/>
<dbReference type="SUPFAM" id="SSF52540">
    <property type="entry name" value="P-loop containing nucleoside triphosphate hydrolases"/>
    <property type="match status" value="1"/>
</dbReference>
<dbReference type="GO" id="GO:0005524">
    <property type="term" value="F:ATP binding"/>
    <property type="evidence" value="ECO:0007669"/>
    <property type="project" value="UniProtKB-UniRule"/>
</dbReference>
<keyword evidence="8 9" id="KW-0238">DNA-binding</keyword>
<dbReference type="InterPro" id="IPR042174">
    <property type="entry name" value="RecF_2"/>
</dbReference>
<keyword evidence="5 9" id="KW-0235">DNA replication</keyword>